<gene>
    <name evidence="2" type="ORF">ACFSCV_05590</name>
</gene>
<feature type="transmembrane region" description="Helical" evidence="1">
    <location>
        <begin position="35"/>
        <end position="56"/>
    </location>
</feature>
<protein>
    <submittedName>
        <fullName evidence="2">Uncharacterized protein</fullName>
    </submittedName>
</protein>
<evidence type="ECO:0000256" key="1">
    <source>
        <dbReference type="SAM" id="Phobius"/>
    </source>
</evidence>
<organism evidence="2 3">
    <name type="scientific">Methylopila henanensis</name>
    <dbReference type="NCBI Taxonomy" id="873516"/>
    <lineage>
        <taxon>Bacteria</taxon>
        <taxon>Pseudomonadati</taxon>
        <taxon>Pseudomonadota</taxon>
        <taxon>Alphaproteobacteria</taxon>
        <taxon>Hyphomicrobiales</taxon>
        <taxon>Methylopilaceae</taxon>
        <taxon>Methylopila</taxon>
    </lineage>
</organism>
<feature type="transmembrane region" description="Helical" evidence="1">
    <location>
        <begin position="7"/>
        <end position="29"/>
    </location>
</feature>
<comment type="caution">
    <text evidence="2">The sequence shown here is derived from an EMBL/GenBank/DDBJ whole genome shotgun (WGS) entry which is preliminary data.</text>
</comment>
<evidence type="ECO:0000313" key="3">
    <source>
        <dbReference type="Proteomes" id="UP001597308"/>
    </source>
</evidence>
<reference evidence="3" key="1">
    <citation type="journal article" date="2019" name="Int. J. Syst. Evol. Microbiol.">
        <title>The Global Catalogue of Microorganisms (GCM) 10K type strain sequencing project: providing services to taxonomists for standard genome sequencing and annotation.</title>
        <authorList>
            <consortium name="The Broad Institute Genomics Platform"/>
            <consortium name="The Broad Institute Genome Sequencing Center for Infectious Disease"/>
            <person name="Wu L."/>
            <person name="Ma J."/>
        </authorList>
    </citation>
    <scope>NUCLEOTIDE SEQUENCE [LARGE SCALE GENOMIC DNA]</scope>
    <source>
        <strain evidence="3">KCTC 23707</strain>
    </source>
</reference>
<keyword evidence="1" id="KW-0812">Transmembrane</keyword>
<keyword evidence="1" id="KW-0472">Membrane</keyword>
<dbReference type="Proteomes" id="UP001597308">
    <property type="component" value="Unassembled WGS sequence"/>
</dbReference>
<proteinExistence type="predicted"/>
<dbReference type="EMBL" id="JBHUER010000003">
    <property type="protein sequence ID" value="MFD1702476.1"/>
    <property type="molecule type" value="Genomic_DNA"/>
</dbReference>
<keyword evidence="1" id="KW-1133">Transmembrane helix</keyword>
<dbReference type="RefSeq" id="WP_378797813.1">
    <property type="nucleotide sequence ID" value="NZ_JBHUER010000003.1"/>
</dbReference>
<name>A0ABW4K713_9HYPH</name>
<keyword evidence="3" id="KW-1185">Reference proteome</keyword>
<accession>A0ABW4K713</accession>
<sequence>MGRYASGVLVFALTIALFFLIGAFCIYVVKTVHWIPPVIVFGVAGGLYTMLVLFILHSFAGTLSPSPEELRDQALSRENEAEGDLL</sequence>
<evidence type="ECO:0000313" key="2">
    <source>
        <dbReference type="EMBL" id="MFD1702476.1"/>
    </source>
</evidence>